<evidence type="ECO:0000313" key="3">
    <source>
        <dbReference type="Proteomes" id="UP001341840"/>
    </source>
</evidence>
<keyword evidence="1" id="KW-1133">Transmembrane helix</keyword>
<sequence>MSGNFVLHAMKLGRLIQPALLSLKFLRHVIILGLSLIWMILIQGIMTTTPWPMILIRGMIIYTAYSKEKKSETVTQKSVEGTQIIEKLTSLVAGRQVVLSLNRRYQAVGEMGGMLITMLGIMVIDFAAFPIHRYFHFEVENKEAVKDMILAKLGKIWKDTRGRLFHKFYDETKSLDENVQHRCPRGINSDH</sequence>
<comment type="caution">
    <text evidence="2">The sequence shown here is derived from an EMBL/GenBank/DDBJ whole genome shotgun (WGS) entry which is preliminary data.</text>
</comment>
<proteinExistence type="predicted"/>
<name>A0ABU6W2U7_9FABA</name>
<reference evidence="2 3" key="1">
    <citation type="journal article" date="2023" name="Plants (Basel)">
        <title>Bridging the Gap: Combining Genomics and Transcriptomics Approaches to Understand Stylosanthes scabra, an Orphan Legume from the Brazilian Caatinga.</title>
        <authorList>
            <person name="Ferreira-Neto J.R.C."/>
            <person name="da Silva M.D."/>
            <person name="Binneck E."/>
            <person name="de Melo N.F."/>
            <person name="da Silva R.H."/>
            <person name="de Melo A.L.T.M."/>
            <person name="Pandolfi V."/>
            <person name="Bustamante F.O."/>
            <person name="Brasileiro-Vidal A.C."/>
            <person name="Benko-Iseppon A.M."/>
        </authorList>
    </citation>
    <scope>NUCLEOTIDE SEQUENCE [LARGE SCALE GENOMIC DNA]</scope>
    <source>
        <tissue evidence="2">Leaves</tissue>
    </source>
</reference>
<dbReference type="EMBL" id="JASCZI010181244">
    <property type="protein sequence ID" value="MED6179425.1"/>
    <property type="molecule type" value="Genomic_DNA"/>
</dbReference>
<evidence type="ECO:0000313" key="2">
    <source>
        <dbReference type="EMBL" id="MED6179425.1"/>
    </source>
</evidence>
<evidence type="ECO:0000256" key="1">
    <source>
        <dbReference type="SAM" id="Phobius"/>
    </source>
</evidence>
<feature type="transmembrane region" description="Helical" evidence="1">
    <location>
        <begin position="111"/>
        <end position="131"/>
    </location>
</feature>
<feature type="transmembrane region" description="Helical" evidence="1">
    <location>
        <begin position="25"/>
        <end position="46"/>
    </location>
</feature>
<keyword evidence="1" id="KW-0472">Membrane</keyword>
<organism evidence="2 3">
    <name type="scientific">Stylosanthes scabra</name>
    <dbReference type="NCBI Taxonomy" id="79078"/>
    <lineage>
        <taxon>Eukaryota</taxon>
        <taxon>Viridiplantae</taxon>
        <taxon>Streptophyta</taxon>
        <taxon>Embryophyta</taxon>
        <taxon>Tracheophyta</taxon>
        <taxon>Spermatophyta</taxon>
        <taxon>Magnoliopsida</taxon>
        <taxon>eudicotyledons</taxon>
        <taxon>Gunneridae</taxon>
        <taxon>Pentapetalae</taxon>
        <taxon>rosids</taxon>
        <taxon>fabids</taxon>
        <taxon>Fabales</taxon>
        <taxon>Fabaceae</taxon>
        <taxon>Papilionoideae</taxon>
        <taxon>50 kb inversion clade</taxon>
        <taxon>dalbergioids sensu lato</taxon>
        <taxon>Dalbergieae</taxon>
        <taxon>Pterocarpus clade</taxon>
        <taxon>Stylosanthes</taxon>
    </lineage>
</organism>
<gene>
    <name evidence="2" type="ORF">PIB30_000537</name>
</gene>
<dbReference type="Proteomes" id="UP001341840">
    <property type="component" value="Unassembled WGS sequence"/>
</dbReference>
<keyword evidence="3" id="KW-1185">Reference proteome</keyword>
<keyword evidence="1" id="KW-0812">Transmembrane</keyword>
<protein>
    <submittedName>
        <fullName evidence="2">Uncharacterized protein</fullName>
    </submittedName>
</protein>
<accession>A0ABU6W2U7</accession>